<gene>
    <name evidence="6" type="ORF">F6X53_20100</name>
</gene>
<dbReference type="InterPro" id="IPR001650">
    <property type="entry name" value="Helicase_C-like"/>
</dbReference>
<dbReference type="PROSITE" id="PS51192">
    <property type="entry name" value="HELICASE_ATP_BIND_1"/>
    <property type="match status" value="1"/>
</dbReference>
<evidence type="ECO:0000259" key="5">
    <source>
        <dbReference type="PROSITE" id="PS51194"/>
    </source>
</evidence>
<dbReference type="GO" id="GO:0036297">
    <property type="term" value="P:interstrand cross-link repair"/>
    <property type="evidence" value="ECO:0007669"/>
    <property type="project" value="TreeGrafter"/>
</dbReference>
<dbReference type="Pfam" id="PF00270">
    <property type="entry name" value="DEAD"/>
    <property type="match status" value="1"/>
</dbReference>
<organism evidence="6 7">
    <name type="scientific">Methylobacterium soli</name>
    <dbReference type="NCBI Taxonomy" id="553447"/>
    <lineage>
        <taxon>Bacteria</taxon>
        <taxon>Pseudomonadati</taxon>
        <taxon>Pseudomonadota</taxon>
        <taxon>Alphaproteobacteria</taxon>
        <taxon>Hyphomicrobiales</taxon>
        <taxon>Methylobacteriaceae</taxon>
        <taxon>Methylobacterium</taxon>
    </lineage>
</organism>
<dbReference type="GO" id="GO:0005524">
    <property type="term" value="F:ATP binding"/>
    <property type="evidence" value="ECO:0007669"/>
    <property type="project" value="UniProtKB-KW"/>
</dbReference>
<keyword evidence="1" id="KW-0547">Nucleotide-binding</keyword>
<evidence type="ECO:0000256" key="3">
    <source>
        <dbReference type="SAM" id="MobiDB-lite"/>
    </source>
</evidence>
<sequence>MTDAAPFVCHASPFSTLDAVRSRVTEAVLGQSGINHPSLIAEIRRRFGSIETEAGALVQEPVIEAALPYLAGDESLGSLAGKRLHPKVVEALAGGGHNRQYIFPRELKPYQHQLDAWELLTDSVPRSVLVTSGTGSGKTECFLIPLLHDLACEAEAVGRLTGVRAIALYPLNALIASQEERLREWTAPFNGRIRFGLYNGNMPEDAQGSSQSPEQVSDRRTLRLEPPPILVTNVTMLEYMTVRRQDRSLIEASRGKLRWIILDEAHSYVGSAAAEIALLIRRALLAFGVTPADVRFVATSATIGEGEAVAAQLKRFLGDVAGLPEAHVHVVVGRRRALTLPTPVSATTLNAAALGDSAALARNPVVQDLARRLSAGPMSWTDFRRLTAPTQVEPEALARGLTAPGTNGEPLLPLRVHGFLRAVPGLWACLNSACSGKPAGDWPFGAVLSERVEACPHCTGAVLELVSCAECGEPFLEGMERDGTLRQARRPNATDEFAADSEAESDGETEEPDSEPTTPRPDIARLIALQAFSGARPLHIEPTSGRVCDGVTDSSRTVRTHDRDRPEQCPACRATGKNEDSPGTLLRPFRFGAPFLIGNAAPVLLDGVAPRSRNPDLPVPPPSEGRQLLSFTDSRQGTARFAAALQSASERNHVRAMIYHAVQDTLRPQPEANDKAVELDSRIAALEPVAGIDAKLGDMLADLRKERAKLFNPAGDGLSWPTMRDQLAARPEIDHWMRRVWNSRDVRFQRSASDFAQFLLLRELARRPRRANALETLGLARLRFPTLDALGEQRLPRAFRERGRTLVEWRDFLTLLLTVRVRNAFAIRMDRADVHWLIKNGFPRVLLSPDGHKSYASELTWLKAGPKGRQSIAVKLLERALGLSAENSEQRAEINETLRGAWECLFPLFTQPGVGAHYALDLDKAYVAPVRMAYFCPVSRRLLDTTFARISPYGLDGSSRHGGQVCETVEMPCHPNPFLLAERGGAGVVEEWLEADALVSALRARGLWGNLHDRIALGSPYTRAAEHSAQQPPVRLRRYESEFKAGQINILNCSTTMEMGVDIGSVSSVVMTNVPPSIANYRQRIGRAGRRGQGFAASLTYARDTPLDREAFSDPTAYLARKIEAPKVTLDSRRIVQRHVNALLLATWFKQAGGEVLKTTAGDFFGCPPVVGATRPESAPARSFHDWVTRPSTLAETAEGIRILIRGSALAGDQSLHAAAGDAMAAAESGFISEWDAIQAQAKGLEREAARKSLGFQLKRMCGEYLLGELADRGVLPGHGFPTAVVPFVNKDEPDEDEAANRSEGNRYRRRNYPTRNLDVAIRDYAPGAEVVVDGLVFRSAGVTLNWKRPAGESSVGEIQSLKWFWDCQHCGAADTARLQPVRCVACEADEESLETRRFLEPAGFTVDMAAQPHAEIEQVTYVEPEPERVAARGAAWRPFLDPDRGRLRASREGLVFYSSAGGTGSRGYAVCLECGRAEAEHTSDDPGKKPLHEHRPLRFTKADADGICPGNAGGFRIQTNLALGHEITTDVAEVQPTALSDPRAAWALASALREALARRLGIAAGELGISITPRTTLVGNRTHSLFLFDRAAGGAGFAPRLVDLFEELLREAREILNCKRTGCLTGCSSCVVANDLYAQAETIDRRAALAFVDAELTALARPPVDDLAAPDAVLARDVADELVASAQGSIGAVTLWPVDPLDPSALATPRLRTLLEMLIKGGHTVTLGLSAEGLGTLDAAQQLGLRDAAVRHSLRLASSSAPIYPNGARAIAATDGGQTWVSRDMGAGLLGDDWGVGRAAPLVRLVGKPPSGATIDPNSLLPRSGTRFVEIRSELDGPSRSFGDRFLELIRPSLERARLWNSEQLTSIIYTDRYVNSPLVSHLLLTAMSSLHRRLAAQGKVTPFQLMTAPLRAPLDRVPHRLNHDWRSERDRREVLTRSAASAGLNLDLSVERGAHSRQLVLQWETRSFTIVLDQGFGFLRAPVSPPFDFTAPPLSQAQRLTNTNVICKNDGSTYFVMIEEIGL</sequence>
<evidence type="ECO:0000256" key="1">
    <source>
        <dbReference type="ARBA" id="ARBA00022741"/>
    </source>
</evidence>
<keyword evidence="6" id="KW-0347">Helicase</keyword>
<dbReference type="GO" id="GO:0043138">
    <property type="term" value="F:3'-5' DNA helicase activity"/>
    <property type="evidence" value="ECO:0007669"/>
    <property type="project" value="TreeGrafter"/>
</dbReference>
<proteinExistence type="predicted"/>
<evidence type="ECO:0000259" key="4">
    <source>
        <dbReference type="PROSITE" id="PS51192"/>
    </source>
</evidence>
<dbReference type="Pfam" id="PF09369">
    <property type="entry name" value="MZB"/>
    <property type="match status" value="1"/>
</dbReference>
<evidence type="ECO:0000313" key="6">
    <source>
        <dbReference type="EMBL" id="KAB1077183.1"/>
    </source>
</evidence>
<feature type="compositionally biased region" description="Acidic residues" evidence="3">
    <location>
        <begin position="497"/>
        <end position="514"/>
    </location>
</feature>
<dbReference type="Gene3D" id="3.40.50.300">
    <property type="entry name" value="P-loop containing nucleotide triphosphate hydrolases"/>
    <property type="match status" value="2"/>
</dbReference>
<feature type="domain" description="Helicase ATP-binding" evidence="4">
    <location>
        <begin position="119"/>
        <end position="321"/>
    </location>
</feature>
<evidence type="ECO:0000313" key="7">
    <source>
        <dbReference type="Proteomes" id="UP000474159"/>
    </source>
</evidence>
<accession>A0A6L3SUN7</accession>
<dbReference type="OrthoDB" id="9815222at2"/>
<dbReference type="Proteomes" id="UP000474159">
    <property type="component" value="Unassembled WGS sequence"/>
</dbReference>
<reference evidence="6 7" key="1">
    <citation type="submission" date="2019-09" db="EMBL/GenBank/DDBJ databases">
        <title>YIM 48816 draft genome.</title>
        <authorList>
            <person name="Jiang L."/>
        </authorList>
    </citation>
    <scope>NUCLEOTIDE SEQUENCE [LARGE SCALE GENOMIC DNA]</scope>
    <source>
        <strain evidence="6 7">YIM 48816</strain>
    </source>
</reference>
<dbReference type="SUPFAM" id="SSF52540">
    <property type="entry name" value="P-loop containing nucleoside triphosphate hydrolases"/>
    <property type="match status" value="2"/>
</dbReference>
<dbReference type="InterPro" id="IPR027417">
    <property type="entry name" value="P-loop_NTPase"/>
</dbReference>
<name>A0A6L3SUN7_9HYPH</name>
<dbReference type="PANTHER" id="PTHR47957">
    <property type="entry name" value="ATP-DEPENDENT HELICASE HRQ1"/>
    <property type="match status" value="1"/>
</dbReference>
<dbReference type="PROSITE" id="PS51194">
    <property type="entry name" value="HELICASE_CTER"/>
    <property type="match status" value="1"/>
</dbReference>
<dbReference type="Pfam" id="PF00271">
    <property type="entry name" value="Helicase_C"/>
    <property type="match status" value="1"/>
</dbReference>
<keyword evidence="2" id="KW-0067">ATP-binding</keyword>
<dbReference type="RefSeq" id="WP_151001970.1">
    <property type="nucleotide sequence ID" value="NZ_VZZK01000023.1"/>
</dbReference>
<feature type="region of interest" description="Disordered" evidence="3">
    <location>
        <begin position="482"/>
        <end position="521"/>
    </location>
</feature>
<dbReference type="EMBL" id="VZZK01000023">
    <property type="protein sequence ID" value="KAB1077183.1"/>
    <property type="molecule type" value="Genomic_DNA"/>
</dbReference>
<keyword evidence="7" id="KW-1185">Reference proteome</keyword>
<dbReference type="InterPro" id="IPR014001">
    <property type="entry name" value="Helicase_ATP-bd"/>
</dbReference>
<dbReference type="SMART" id="SM00487">
    <property type="entry name" value="DEXDc"/>
    <property type="match status" value="1"/>
</dbReference>
<evidence type="ECO:0000256" key="2">
    <source>
        <dbReference type="ARBA" id="ARBA00022840"/>
    </source>
</evidence>
<dbReference type="InterPro" id="IPR018973">
    <property type="entry name" value="MZB"/>
</dbReference>
<feature type="region of interest" description="Disordered" evidence="3">
    <location>
        <begin position="556"/>
        <end position="580"/>
    </location>
</feature>
<dbReference type="PANTHER" id="PTHR47957:SF3">
    <property type="entry name" value="ATP-DEPENDENT HELICASE HRQ1"/>
    <property type="match status" value="1"/>
</dbReference>
<dbReference type="SMART" id="SM00490">
    <property type="entry name" value="HELICc"/>
    <property type="match status" value="1"/>
</dbReference>
<comment type="caution">
    <text evidence="6">The sequence shown here is derived from an EMBL/GenBank/DDBJ whole genome shotgun (WGS) entry which is preliminary data.</text>
</comment>
<dbReference type="GO" id="GO:0003676">
    <property type="term" value="F:nucleic acid binding"/>
    <property type="evidence" value="ECO:0007669"/>
    <property type="project" value="InterPro"/>
</dbReference>
<feature type="domain" description="Helicase C-terminal" evidence="5">
    <location>
        <begin position="964"/>
        <end position="1134"/>
    </location>
</feature>
<protein>
    <submittedName>
        <fullName evidence="6">DEAD/DEAH box helicase</fullName>
    </submittedName>
</protein>
<keyword evidence="6" id="KW-0378">Hydrolase</keyword>
<dbReference type="GO" id="GO:0006289">
    <property type="term" value="P:nucleotide-excision repair"/>
    <property type="evidence" value="ECO:0007669"/>
    <property type="project" value="TreeGrafter"/>
</dbReference>
<dbReference type="InterPro" id="IPR011545">
    <property type="entry name" value="DEAD/DEAH_box_helicase_dom"/>
</dbReference>